<keyword evidence="1" id="KW-0812">Transmembrane</keyword>
<dbReference type="EMBL" id="AP024597">
    <property type="protein sequence ID" value="BCU70181.1"/>
    <property type="molecule type" value="Genomic_DNA"/>
</dbReference>
<evidence type="ECO:0000313" key="2">
    <source>
        <dbReference type="EMBL" id="BCU70181.1"/>
    </source>
</evidence>
<name>A0A8D5U628_9CREN</name>
<evidence type="ECO:0000313" key="3">
    <source>
        <dbReference type="Proteomes" id="UP000825123"/>
    </source>
</evidence>
<dbReference type="Pfam" id="PF05317">
    <property type="entry name" value="Thermopsin"/>
    <property type="match status" value="1"/>
</dbReference>
<gene>
    <name evidence="2" type="ORF">KN1_14780</name>
</gene>
<dbReference type="KEGG" id="csty:KN1_14780"/>
<keyword evidence="1" id="KW-0472">Membrane</keyword>
<keyword evidence="3" id="KW-1185">Reference proteome</keyword>
<dbReference type="Proteomes" id="UP000825123">
    <property type="component" value="Chromosome"/>
</dbReference>
<proteinExistence type="predicted"/>
<feature type="transmembrane region" description="Helical" evidence="1">
    <location>
        <begin position="973"/>
        <end position="994"/>
    </location>
</feature>
<evidence type="ECO:0000256" key="1">
    <source>
        <dbReference type="SAM" id="Phobius"/>
    </source>
</evidence>
<dbReference type="RefSeq" id="WP_221286621.1">
    <property type="nucleotide sequence ID" value="NZ_AP024597.1"/>
</dbReference>
<protein>
    <submittedName>
        <fullName evidence="2">Thermopsin</fullName>
    </submittedName>
</protein>
<accession>A0A8D5U628</accession>
<dbReference type="AlphaFoldDB" id="A0A8D5U628"/>
<keyword evidence="1" id="KW-1133">Transmembrane helix</keyword>
<dbReference type="InterPro" id="IPR007981">
    <property type="entry name" value="Peptidase_A5"/>
</dbReference>
<organism evidence="2 3">
    <name type="scientific">Stygiolobus caldivivus</name>
    <dbReference type="NCBI Taxonomy" id="2824673"/>
    <lineage>
        <taxon>Archaea</taxon>
        <taxon>Thermoproteota</taxon>
        <taxon>Thermoprotei</taxon>
        <taxon>Sulfolobales</taxon>
        <taxon>Sulfolobaceae</taxon>
        <taxon>Stygiolobus</taxon>
    </lineage>
</organism>
<reference evidence="2 3" key="1">
    <citation type="submission" date="2021-04" db="EMBL/GenBank/DDBJ databases">
        <title>Complete genome sequence of Stygiolobus sp. KN-1.</title>
        <authorList>
            <person name="Nakamura K."/>
            <person name="Sakai H."/>
            <person name="Kurosawa N."/>
        </authorList>
    </citation>
    <scope>NUCLEOTIDE SEQUENCE [LARGE SCALE GENOMIC DNA]</scope>
    <source>
        <strain evidence="2 3">KN-1</strain>
    </source>
</reference>
<sequence>MILRTITSLLIIFTICLESLYLPLYASNQALVPKQYTQDPPYFPMGVSSIGETDTGISIPVETHSVLGYARIQQISVSSASLQFNVVLVVTSPSTVEEFWVQNAIQFNGGQMRFIDNVWNFTSPDASMNPNVVEGNGHVVSEQFGNAVISFYTYCTNYNTYTLPMDVLFFTNVTHTAGGAVIKLGYDLNGDYTTYDVVSIGIPNINNAYILVAPEKTGSGDCFDVELVWGGFSNSQTATFQSLTSQLAIYYKVEGKNLYSPFPAVYNFGRDTGDTASNLQSFISNNGMVCVTTGTPNPEYLTSYFMPDIPGWTMVTVFSPKYYLVNGYNTTANNGYNPSQTDYGLPYFTSYTYPSQIQVVLPTFMTTFYRYTPQTRVTGTSNYNTSSTIIDLSNGNYILFVTYLKIPNLLRVTINIPMWGVVNGTPELIKSGEYYYGEVIKLPPYNYTQISPDERYLLIPNVTCIVVRGNISIHVTEVLQYLLNVNTDYPLTVVVNGVNETISGSQWFNSSETVKIPGQYYYVSKGQREMLLNPTVIVLNQPGIQYNASWVTQYLVLINSPLPVHEVVDGINETAPNIQWLNQSTTLEIPEQTYYSSGTERWVLTKTLEVTVNSPVNFTASWLLQYFVVLPRETLVEVNGTWENMSTGWVNNGTVITVPGHYLYLSKFERVAFYNTTPLRLTVNSSRTIIIDFAYQYYIKISKVIPGYVNGTLINVTSNWYNNGTVIKFKPSYYNYLSKYERIVCIPNTTELTVTSPFNLTVSLTKQYFVNVNSPFSVKALVRGQEVNFTTNWYESGCEVLIPRQYVYVNDFTRYVLVNNETVTISSHINFTAVWRLQYFVNVTSNYPAYALLNGHIINFTPSWYFNGSEVTVLTNITYPVSQGERYAVFSITPQSNFSVTKPESVKVVYYPQYYVVINGKGSWYFNGTTVTLEETVPYYLSVSWKGTYSLPNGAVVVVDKPINEEAVVRPNIINILTTLLIVVSAILLTIASLKRR</sequence>
<dbReference type="GeneID" id="66163194"/>